<evidence type="ECO:0000313" key="2">
    <source>
        <dbReference type="Proteomes" id="UP000242181"/>
    </source>
</evidence>
<proteinExistence type="predicted"/>
<name>A0A2P7QIL1_9GAMM</name>
<dbReference type="Proteomes" id="UP000242181">
    <property type="component" value="Unassembled WGS sequence"/>
</dbReference>
<evidence type="ECO:0000313" key="1">
    <source>
        <dbReference type="EMBL" id="PSJ37814.1"/>
    </source>
</evidence>
<dbReference type="EMBL" id="PXYH01000026">
    <property type="protein sequence ID" value="PSJ37814.1"/>
    <property type="molecule type" value="Genomic_DNA"/>
</dbReference>
<organism evidence="1 2">
    <name type="scientific">Zobellella taiwanensis</name>
    <dbReference type="NCBI Taxonomy" id="347535"/>
    <lineage>
        <taxon>Bacteria</taxon>
        <taxon>Pseudomonadati</taxon>
        <taxon>Pseudomonadota</taxon>
        <taxon>Gammaproteobacteria</taxon>
        <taxon>Aeromonadales</taxon>
        <taxon>Aeromonadaceae</taxon>
        <taxon>Zobellella</taxon>
    </lineage>
</organism>
<dbReference type="AlphaFoldDB" id="A0A2P7QIL1"/>
<reference evidence="1 2" key="1">
    <citation type="submission" date="2018-03" db="EMBL/GenBank/DDBJ databases">
        <title>The draft genome of Zobellella taiwanensis JCM 13381.</title>
        <authorList>
            <person name="Liu L."/>
            <person name="Li L."/>
            <person name="Wang T."/>
            <person name="Zhang X."/>
            <person name="Liang L."/>
        </authorList>
    </citation>
    <scope>NUCLEOTIDE SEQUENCE [LARGE SCALE GENOMIC DNA]</scope>
    <source>
        <strain evidence="1 2">JCM 13381</strain>
    </source>
</reference>
<protein>
    <submittedName>
        <fullName evidence="1">Uncharacterized protein</fullName>
    </submittedName>
</protein>
<gene>
    <name evidence="1" type="ORF">C7I36_15080</name>
</gene>
<keyword evidence="2" id="KW-1185">Reference proteome</keyword>
<sequence>MPVWYCRHPERLPLAPVPDLRPATVLLVAGQGVLPSERLVADLRLALDDRELAVMAETAWLAAGRPGAAVLLGLNLTEAAPEMSWQASLPLTPVHKRQLWSCLCKLCFAP</sequence>
<comment type="caution">
    <text evidence="1">The sequence shown here is derived from an EMBL/GenBank/DDBJ whole genome shotgun (WGS) entry which is preliminary data.</text>
</comment>
<dbReference type="OrthoDB" id="5600669at2"/>
<accession>A0A2P7QIL1</accession>